<dbReference type="Proteomes" id="UP000256485">
    <property type="component" value="Unassembled WGS sequence"/>
</dbReference>
<accession>A0A3D9VJ96</accession>
<dbReference type="EMBL" id="QTUC01000001">
    <property type="protein sequence ID" value="REF38284.1"/>
    <property type="molecule type" value="Genomic_DNA"/>
</dbReference>
<keyword evidence="4" id="KW-1185">Reference proteome</keyword>
<keyword evidence="2" id="KW-1133">Transmembrane helix</keyword>
<evidence type="ECO:0000313" key="3">
    <source>
        <dbReference type="EMBL" id="REF38284.1"/>
    </source>
</evidence>
<feature type="region of interest" description="Disordered" evidence="1">
    <location>
        <begin position="80"/>
        <end position="99"/>
    </location>
</feature>
<keyword evidence="2" id="KW-0472">Membrane</keyword>
<dbReference type="AlphaFoldDB" id="A0A3D9VJ96"/>
<protein>
    <submittedName>
        <fullName evidence="3">Uncharacterized protein</fullName>
    </submittedName>
</protein>
<organism evidence="3 4">
    <name type="scientific">Thermasporomyces composti</name>
    <dbReference type="NCBI Taxonomy" id="696763"/>
    <lineage>
        <taxon>Bacteria</taxon>
        <taxon>Bacillati</taxon>
        <taxon>Actinomycetota</taxon>
        <taxon>Actinomycetes</taxon>
        <taxon>Propionibacteriales</taxon>
        <taxon>Nocardioidaceae</taxon>
        <taxon>Thermasporomyces</taxon>
    </lineage>
</organism>
<evidence type="ECO:0000313" key="4">
    <source>
        <dbReference type="Proteomes" id="UP000256485"/>
    </source>
</evidence>
<evidence type="ECO:0000256" key="1">
    <source>
        <dbReference type="SAM" id="MobiDB-lite"/>
    </source>
</evidence>
<gene>
    <name evidence="3" type="ORF">DFJ64_3759</name>
</gene>
<evidence type="ECO:0000256" key="2">
    <source>
        <dbReference type="SAM" id="Phobius"/>
    </source>
</evidence>
<feature type="transmembrane region" description="Helical" evidence="2">
    <location>
        <begin position="52"/>
        <end position="76"/>
    </location>
</feature>
<comment type="caution">
    <text evidence="3">The sequence shown here is derived from an EMBL/GenBank/DDBJ whole genome shotgun (WGS) entry which is preliminary data.</text>
</comment>
<keyword evidence="2" id="KW-0812">Transmembrane</keyword>
<reference evidence="3 4" key="1">
    <citation type="submission" date="2018-08" db="EMBL/GenBank/DDBJ databases">
        <title>Sequencing the genomes of 1000 actinobacteria strains.</title>
        <authorList>
            <person name="Klenk H.-P."/>
        </authorList>
    </citation>
    <scope>NUCLEOTIDE SEQUENCE [LARGE SCALE GENOMIC DNA]</scope>
    <source>
        <strain evidence="3 4">DSM 22891</strain>
    </source>
</reference>
<sequence>MPRVGDVSVVVLVIGVVVAFYAGKRWQHTQRATADYRLARTGLRTARKTQLLSLRAVSIALILLVAYLIGTFNLAFDRNEDKQPRPAATSTPAEKPAQK</sequence>
<proteinExistence type="predicted"/>
<name>A0A3D9VJ96_THECX</name>
<feature type="transmembrane region" description="Helical" evidence="2">
    <location>
        <begin position="6"/>
        <end position="23"/>
    </location>
</feature>